<proteinExistence type="predicted"/>
<comment type="caution">
    <text evidence="3">The sequence shown here is derived from an EMBL/GenBank/DDBJ whole genome shotgun (WGS) entry which is preliminary data.</text>
</comment>
<reference evidence="3 4" key="1">
    <citation type="submission" date="2015-05" db="EMBL/GenBank/DDBJ databases">
        <title>Genome sequencing project for genomic taxonomy and phylogenomics of Bacillus-like bacteria.</title>
        <authorList>
            <person name="Liu B."/>
            <person name="Wang J."/>
            <person name="Zhu Y."/>
            <person name="Liu G."/>
            <person name="Chen Q."/>
            <person name="Chen Z."/>
            <person name="Lan J."/>
            <person name="Che J."/>
            <person name="Ge C."/>
            <person name="Shi H."/>
            <person name="Pan Z."/>
            <person name="Liu X."/>
        </authorList>
    </citation>
    <scope>NUCLEOTIDE SEQUENCE [LARGE SCALE GENOMIC DNA]</scope>
    <source>
        <strain evidence="3 4">DSM 9885</strain>
    </source>
</reference>
<dbReference type="InterPro" id="IPR013815">
    <property type="entry name" value="ATP_grasp_subdomain_1"/>
</dbReference>
<gene>
    <name evidence="3" type="ORF">AA984_18925</name>
</gene>
<feature type="domain" description="ATP-grasp" evidence="2">
    <location>
        <begin position="9"/>
        <end position="246"/>
    </location>
</feature>
<accession>A0A837KJP3</accession>
<dbReference type="Gene3D" id="3.30.470.20">
    <property type="entry name" value="ATP-grasp fold, B domain"/>
    <property type="match status" value="1"/>
</dbReference>
<evidence type="ECO:0000313" key="3">
    <source>
        <dbReference type="EMBL" id="KLH97937.1"/>
    </source>
</evidence>
<evidence type="ECO:0000256" key="1">
    <source>
        <dbReference type="PROSITE-ProRule" id="PRU00409"/>
    </source>
</evidence>
<dbReference type="GO" id="GO:0046872">
    <property type="term" value="F:metal ion binding"/>
    <property type="evidence" value="ECO:0007669"/>
    <property type="project" value="InterPro"/>
</dbReference>
<name>A0A837KJP3_9BACL</name>
<dbReference type="Proteomes" id="UP000035218">
    <property type="component" value="Unassembled WGS sequence"/>
</dbReference>
<dbReference type="InterPro" id="IPR011761">
    <property type="entry name" value="ATP-grasp"/>
</dbReference>
<sequence length="248" mass="27786">MISLSKKSKSKLTKHSVLRASSSLVSALPRTCRFSKQSLSAFLDQYKKVIVKPAAGSGGAGVILVTRKAKGHYRVQRGPSHRMLRGKLETYRYLRRKITTPYLIQRGISLARVNGSLFDVRVMVQRRSGFPWVVTGMLAKVAGRGYIITNVKRSKGRVLPIRSAIQRSSIRGASASTIIARLRRIAILAANRLASYYTRQKVFGLDMGIDANGRVWIIEANLRPDITLFLKLADKSMYNHICAYQRHV</sequence>
<dbReference type="InterPro" id="IPR026838">
    <property type="entry name" value="YheC/D"/>
</dbReference>
<evidence type="ECO:0000259" key="2">
    <source>
        <dbReference type="PROSITE" id="PS50975"/>
    </source>
</evidence>
<dbReference type="GO" id="GO:0005524">
    <property type="term" value="F:ATP binding"/>
    <property type="evidence" value="ECO:0007669"/>
    <property type="project" value="UniProtKB-UniRule"/>
</dbReference>
<dbReference type="EMBL" id="LDCN01000005">
    <property type="protein sequence ID" value="KLH97937.1"/>
    <property type="molecule type" value="Genomic_DNA"/>
</dbReference>
<dbReference type="PROSITE" id="PS50975">
    <property type="entry name" value="ATP_GRASP"/>
    <property type="match status" value="1"/>
</dbReference>
<dbReference type="RefSeq" id="WP_047071854.1">
    <property type="nucleotide sequence ID" value="NZ_BJOL01000008.1"/>
</dbReference>
<dbReference type="SUPFAM" id="SSF56059">
    <property type="entry name" value="Glutathione synthetase ATP-binding domain-like"/>
    <property type="match status" value="1"/>
</dbReference>
<evidence type="ECO:0000313" key="4">
    <source>
        <dbReference type="Proteomes" id="UP000035218"/>
    </source>
</evidence>
<dbReference type="Pfam" id="PF14398">
    <property type="entry name" value="ATPgrasp_YheCD"/>
    <property type="match status" value="1"/>
</dbReference>
<protein>
    <recommendedName>
        <fullName evidence="2">ATP-grasp domain-containing protein</fullName>
    </recommendedName>
</protein>
<keyword evidence="1" id="KW-0067">ATP-binding</keyword>
<dbReference type="AlphaFoldDB" id="A0A837KJP3"/>
<keyword evidence="1" id="KW-0547">Nucleotide-binding</keyword>
<dbReference type="Gene3D" id="3.30.1490.20">
    <property type="entry name" value="ATP-grasp fold, A domain"/>
    <property type="match status" value="1"/>
</dbReference>
<organism evidence="3 4">
    <name type="scientific">Brevibacillus formosus</name>
    <dbReference type="NCBI Taxonomy" id="54913"/>
    <lineage>
        <taxon>Bacteria</taxon>
        <taxon>Bacillati</taxon>
        <taxon>Bacillota</taxon>
        <taxon>Bacilli</taxon>
        <taxon>Bacillales</taxon>
        <taxon>Paenibacillaceae</taxon>
        <taxon>Brevibacillus</taxon>
    </lineage>
</organism>